<feature type="domain" description="Glycoside hydrolase 35 catalytic" evidence="13">
    <location>
        <begin position="2"/>
        <end position="275"/>
    </location>
</feature>
<feature type="coiled-coil region" evidence="12">
    <location>
        <begin position="932"/>
        <end position="966"/>
    </location>
</feature>
<keyword evidence="17" id="KW-1185">Reference proteome</keyword>
<keyword evidence="11" id="KW-0326">Glycosidase</keyword>
<dbReference type="InterPro" id="IPR008979">
    <property type="entry name" value="Galactose-bd-like_sf"/>
</dbReference>
<proteinExistence type="inferred from homology"/>
<keyword evidence="6" id="KW-0963">Cytoplasm</keyword>
<dbReference type="Gene3D" id="2.60.120.260">
    <property type="entry name" value="Galactose-binding domain-like"/>
    <property type="match status" value="1"/>
</dbReference>
<name>A0AAD5T6H5_9FUNG</name>
<feature type="domain" description="Beta-galactosidase galactose-binding" evidence="15">
    <location>
        <begin position="578"/>
        <end position="656"/>
    </location>
</feature>
<dbReference type="FunFam" id="3.30.420.100:FF:000002">
    <property type="entry name" value="60S ribosomal protein L5"/>
    <property type="match status" value="1"/>
</dbReference>
<evidence type="ECO:0000256" key="7">
    <source>
        <dbReference type="ARBA" id="ARBA00022729"/>
    </source>
</evidence>
<dbReference type="GO" id="GO:0008097">
    <property type="term" value="F:5S rRNA binding"/>
    <property type="evidence" value="ECO:0007669"/>
    <property type="project" value="InterPro"/>
</dbReference>
<dbReference type="Pfam" id="PF14204">
    <property type="entry name" value="Ribosomal_L18_c"/>
    <property type="match status" value="1"/>
</dbReference>
<dbReference type="GO" id="GO:0003735">
    <property type="term" value="F:structural constituent of ribosome"/>
    <property type="evidence" value="ECO:0007669"/>
    <property type="project" value="InterPro"/>
</dbReference>
<evidence type="ECO:0000313" key="16">
    <source>
        <dbReference type="EMBL" id="KAJ3133665.1"/>
    </source>
</evidence>
<dbReference type="GO" id="GO:0022625">
    <property type="term" value="C:cytosolic large ribosomal subunit"/>
    <property type="evidence" value="ECO:0007669"/>
    <property type="project" value="TreeGrafter"/>
</dbReference>
<keyword evidence="7" id="KW-0732">Signal</keyword>
<feature type="domain" description="Large ribosomal subunit protein uL18 C-terminal eukaryotes" evidence="14">
    <location>
        <begin position="908"/>
        <end position="965"/>
    </location>
</feature>
<keyword evidence="8" id="KW-0378">Hydrolase</keyword>
<evidence type="ECO:0000313" key="17">
    <source>
        <dbReference type="Proteomes" id="UP001211907"/>
    </source>
</evidence>
<dbReference type="SUPFAM" id="SSF49785">
    <property type="entry name" value="Galactose-binding domain-like"/>
    <property type="match status" value="1"/>
</dbReference>
<dbReference type="PANTHER" id="PTHR23410:SF12">
    <property type="entry name" value="LARGE RIBOSOMAL SUBUNIT PROTEIN UL18"/>
    <property type="match status" value="1"/>
</dbReference>
<evidence type="ECO:0000256" key="3">
    <source>
        <dbReference type="ARBA" id="ARBA00007116"/>
    </source>
</evidence>
<organism evidence="16 17">
    <name type="scientific">Physocladia obscura</name>
    <dbReference type="NCBI Taxonomy" id="109957"/>
    <lineage>
        <taxon>Eukaryota</taxon>
        <taxon>Fungi</taxon>
        <taxon>Fungi incertae sedis</taxon>
        <taxon>Chytridiomycota</taxon>
        <taxon>Chytridiomycota incertae sedis</taxon>
        <taxon>Chytridiomycetes</taxon>
        <taxon>Chytridiales</taxon>
        <taxon>Chytriomycetaceae</taxon>
        <taxon>Physocladia</taxon>
    </lineage>
</organism>
<protein>
    <recommendedName>
        <fullName evidence="5">beta-galactosidase</fullName>
        <ecNumber evidence="5">3.2.1.23</ecNumber>
    </recommendedName>
</protein>
<dbReference type="AlphaFoldDB" id="A0AAD5T6H5"/>
<sequence length="971" mass="109223">MMQKAKAAGVNCIETYLFWNLHEKVKGKHDFTGNLDFLHFIQCAQDAGLYVIIRIGPYICAETNYGGYPAWLRDIPGIEIRTNSEPYKKEMEKWVRVVGNMLRPTLAPNGGPVILLQIENEYNLVAKRNGEEGQKYLAWAIQLAQSLELTVPWVMCLGGMPGAIETINGHYGHVFVDELRAVRPNQPMIWTENWPGWYDTWTTPHRIRSAENVAYGSARFIAQGGTGINYYMYHGGTNFEKYSSFLQTTSYDYGAPLDEFGFDTTKSKHLADFHSIIFKHANMLLSIEHAPTGVSIGENCLQFTFADTLSFLCNDAVEGTEPVSVKVTLFGFSTPFNYVLPGRTVLIIDAKTGSILFDSSKVKESSIVSKKYTPSGVALEWKQWVEPLPNFRPVVGTPPVTTEDPVEMLTLTKDLTDYAWYSVALPANTKSVKFTGVSDIVHLFVNDTYVATTRPNLDENRTSINGADFTEEFNLPSLSEPSTLNVLVTAIGLIRGDWMIGDTNMVNEKKGIWGVTQVQVEGSEAPVVLKNWTIQPYLIGELLGLDSANAPTVASVLPTTTTATVAVAGIPRWYISAPFDVSLENDDVGFTLNMSSMYKGAIYINGKNVGRHFITPTFPSAEAFAWLSNAVTEAEVGPPVQTQYHLPREYLKPSGNTLVVLEEGAKNIDIGKAFVKIVKNKAYYKRYQTKYRRRREGKTDYQSRKALVTQAKNKYNSPKYRLVVRITNKDIVAQIVYAKIQGDVVLAAAYSHELPRYGVKVGLTNWSAAYCTGLLIARRLLTQLNLADKYEGNQEIDGTYYEVEAVDDAPRPFQCFLDVGLRRTTTGSRVFGVLKGAVDGGLKIPHSENRFPGWDTSSKELDAETLRKYIVGGHVSEYMAELEEDDEDSYKRQFAKYIEEEISPDDFEELYEKAHEAIRENPERIAKEHEYDDEAKEKLKKFKMQRRNLKQRVDRIKQKKASWLAKRAAEE</sequence>
<evidence type="ECO:0000256" key="8">
    <source>
        <dbReference type="ARBA" id="ARBA00022801"/>
    </source>
</evidence>
<dbReference type="Pfam" id="PF21467">
    <property type="entry name" value="BetaGal_gal-bd"/>
    <property type="match status" value="1"/>
</dbReference>
<reference evidence="16" key="1">
    <citation type="submission" date="2020-05" db="EMBL/GenBank/DDBJ databases">
        <title>Phylogenomic resolution of chytrid fungi.</title>
        <authorList>
            <person name="Stajich J.E."/>
            <person name="Amses K."/>
            <person name="Simmons R."/>
            <person name="Seto K."/>
            <person name="Myers J."/>
            <person name="Bonds A."/>
            <person name="Quandt C.A."/>
            <person name="Barry K."/>
            <person name="Liu P."/>
            <person name="Grigoriev I."/>
            <person name="Longcore J.E."/>
            <person name="James T.Y."/>
        </authorList>
    </citation>
    <scope>NUCLEOTIDE SEQUENCE</scope>
    <source>
        <strain evidence="16">JEL0513</strain>
    </source>
</reference>
<dbReference type="PRINTS" id="PR00058">
    <property type="entry name" value="RIBOSOMALL5"/>
</dbReference>
<evidence type="ECO:0000259" key="15">
    <source>
        <dbReference type="Pfam" id="PF21467"/>
    </source>
</evidence>
<dbReference type="InterPro" id="IPR005485">
    <property type="entry name" value="Rbsml_uL18_euk_arch"/>
</dbReference>
<gene>
    <name evidence="16" type="primary">RPL5_1</name>
    <name evidence="16" type="ORF">HK100_004249</name>
</gene>
<dbReference type="InterPro" id="IPR017853">
    <property type="entry name" value="GH"/>
</dbReference>
<keyword evidence="12" id="KW-0175">Coiled coil</keyword>
<dbReference type="EMBL" id="JADGJH010000212">
    <property type="protein sequence ID" value="KAJ3133665.1"/>
    <property type="molecule type" value="Genomic_DNA"/>
</dbReference>
<keyword evidence="10" id="KW-0687">Ribonucleoprotein</keyword>
<dbReference type="InterPro" id="IPR019801">
    <property type="entry name" value="Glyco_hydro_35_CS"/>
</dbReference>
<comment type="caution">
    <text evidence="16">The sequence shown here is derived from an EMBL/GenBank/DDBJ whole genome shotgun (WGS) entry which is preliminary data.</text>
</comment>
<evidence type="ECO:0000256" key="5">
    <source>
        <dbReference type="ARBA" id="ARBA00012756"/>
    </source>
</evidence>
<evidence type="ECO:0000256" key="9">
    <source>
        <dbReference type="ARBA" id="ARBA00022980"/>
    </source>
</evidence>
<dbReference type="FunFam" id="3.20.20.80:FF:000006">
    <property type="entry name" value="Beta-galactosidase"/>
    <property type="match status" value="1"/>
</dbReference>
<evidence type="ECO:0000256" key="6">
    <source>
        <dbReference type="ARBA" id="ARBA00022490"/>
    </source>
</evidence>
<evidence type="ECO:0000256" key="12">
    <source>
        <dbReference type="SAM" id="Coils"/>
    </source>
</evidence>
<dbReference type="Pfam" id="PF01301">
    <property type="entry name" value="Glyco_hydro_35"/>
    <property type="match status" value="1"/>
</dbReference>
<dbReference type="EC" id="3.2.1.23" evidence="5"/>
<dbReference type="GO" id="GO:0006412">
    <property type="term" value="P:translation"/>
    <property type="evidence" value="ECO:0007669"/>
    <property type="project" value="InterPro"/>
</dbReference>
<dbReference type="HAMAP" id="MF_01337_A">
    <property type="entry name" value="Ribosomal_uL18_A"/>
    <property type="match status" value="1"/>
</dbReference>
<dbReference type="PROSITE" id="PS01182">
    <property type="entry name" value="GLYCOSYL_HYDROL_F35"/>
    <property type="match status" value="1"/>
</dbReference>
<dbReference type="InterPro" id="IPR031330">
    <property type="entry name" value="Gly_Hdrlase_35_cat"/>
</dbReference>
<dbReference type="PANTHER" id="PTHR23410">
    <property type="entry name" value="RIBOSOMAL PROTEIN L5-RELATED"/>
    <property type="match status" value="1"/>
</dbReference>
<accession>A0AAD5T6H5</accession>
<dbReference type="GO" id="GO:0000027">
    <property type="term" value="P:ribosomal large subunit assembly"/>
    <property type="evidence" value="ECO:0007669"/>
    <property type="project" value="TreeGrafter"/>
</dbReference>
<dbReference type="Gene3D" id="3.20.20.80">
    <property type="entry name" value="Glycosidases"/>
    <property type="match status" value="1"/>
</dbReference>
<evidence type="ECO:0000259" key="13">
    <source>
        <dbReference type="Pfam" id="PF01301"/>
    </source>
</evidence>
<evidence type="ECO:0000256" key="10">
    <source>
        <dbReference type="ARBA" id="ARBA00023274"/>
    </source>
</evidence>
<dbReference type="Pfam" id="PF17144">
    <property type="entry name" value="Ribosomal_L5e"/>
    <property type="match status" value="1"/>
</dbReference>
<evidence type="ECO:0000256" key="1">
    <source>
        <dbReference type="ARBA" id="ARBA00001412"/>
    </source>
</evidence>
<dbReference type="Proteomes" id="UP001211907">
    <property type="component" value="Unassembled WGS sequence"/>
</dbReference>
<comment type="catalytic activity">
    <reaction evidence="1">
        <text>Hydrolysis of terminal non-reducing beta-D-galactose residues in beta-D-galactosides.</text>
        <dbReference type="EC" id="3.2.1.23"/>
    </reaction>
</comment>
<dbReference type="SUPFAM" id="SSF53137">
    <property type="entry name" value="Translational machinery components"/>
    <property type="match status" value="1"/>
</dbReference>
<dbReference type="Gene3D" id="3.30.420.100">
    <property type="match status" value="1"/>
</dbReference>
<comment type="similarity">
    <text evidence="4">Belongs to the glycosyl hydrolase 35 family.</text>
</comment>
<dbReference type="GO" id="GO:0004565">
    <property type="term" value="F:beta-galactosidase activity"/>
    <property type="evidence" value="ECO:0007669"/>
    <property type="project" value="UniProtKB-EC"/>
</dbReference>
<comment type="similarity">
    <text evidence="3">Belongs to the universal ribosomal protein uL18 family.</text>
</comment>
<dbReference type="InterPro" id="IPR057268">
    <property type="entry name" value="Ribosomal_L18"/>
</dbReference>
<evidence type="ECO:0000256" key="4">
    <source>
        <dbReference type="ARBA" id="ARBA00009809"/>
    </source>
</evidence>
<dbReference type="InterPro" id="IPR025607">
    <property type="entry name" value="Ribosomal_uL18_C_euk"/>
</dbReference>
<comment type="subcellular location">
    <subcellularLocation>
        <location evidence="2">Cytoplasm</location>
    </subcellularLocation>
</comment>
<dbReference type="GO" id="GO:0005975">
    <property type="term" value="P:carbohydrate metabolic process"/>
    <property type="evidence" value="ECO:0007669"/>
    <property type="project" value="InterPro"/>
</dbReference>
<dbReference type="SUPFAM" id="SSF51445">
    <property type="entry name" value="(Trans)glycosidases"/>
    <property type="match status" value="1"/>
</dbReference>
<evidence type="ECO:0000256" key="2">
    <source>
        <dbReference type="ARBA" id="ARBA00004496"/>
    </source>
</evidence>
<dbReference type="CDD" id="cd00432">
    <property type="entry name" value="Ribosomal_L18_L5e"/>
    <property type="match status" value="1"/>
</dbReference>
<evidence type="ECO:0000256" key="11">
    <source>
        <dbReference type="ARBA" id="ARBA00023295"/>
    </source>
</evidence>
<evidence type="ECO:0000259" key="14">
    <source>
        <dbReference type="Pfam" id="PF14204"/>
    </source>
</evidence>
<dbReference type="InterPro" id="IPR048913">
    <property type="entry name" value="BetaGal_gal-bd"/>
</dbReference>
<keyword evidence="9 16" id="KW-0689">Ribosomal protein</keyword>